<name>A0A0C3J605_PISTI</name>
<sequence length="63" mass="7060">MEKIVGSRQCDVPPLHASADCGVHDVHCRAKQSESRYARPRSQVSGFPYRKTAACSILQDQWT</sequence>
<dbReference type="EMBL" id="KN831971">
    <property type="protein sequence ID" value="KIO04493.1"/>
    <property type="molecule type" value="Genomic_DNA"/>
</dbReference>
<keyword evidence="2" id="KW-1185">Reference proteome</keyword>
<organism evidence="1 2">
    <name type="scientific">Pisolithus tinctorius Marx 270</name>
    <dbReference type="NCBI Taxonomy" id="870435"/>
    <lineage>
        <taxon>Eukaryota</taxon>
        <taxon>Fungi</taxon>
        <taxon>Dikarya</taxon>
        <taxon>Basidiomycota</taxon>
        <taxon>Agaricomycotina</taxon>
        <taxon>Agaricomycetes</taxon>
        <taxon>Agaricomycetidae</taxon>
        <taxon>Boletales</taxon>
        <taxon>Sclerodermatineae</taxon>
        <taxon>Pisolithaceae</taxon>
        <taxon>Pisolithus</taxon>
    </lineage>
</organism>
<accession>A0A0C3J605</accession>
<evidence type="ECO:0000313" key="2">
    <source>
        <dbReference type="Proteomes" id="UP000054217"/>
    </source>
</evidence>
<dbReference type="AlphaFoldDB" id="A0A0C3J605"/>
<evidence type="ECO:0000313" key="1">
    <source>
        <dbReference type="EMBL" id="KIO04493.1"/>
    </source>
</evidence>
<dbReference type="InParanoid" id="A0A0C3J605"/>
<gene>
    <name evidence="1" type="ORF">M404DRAFT_1000610</name>
</gene>
<reference evidence="2" key="2">
    <citation type="submission" date="2015-01" db="EMBL/GenBank/DDBJ databases">
        <title>Evolutionary Origins and Diversification of the Mycorrhizal Mutualists.</title>
        <authorList>
            <consortium name="DOE Joint Genome Institute"/>
            <consortium name="Mycorrhizal Genomics Consortium"/>
            <person name="Kohler A."/>
            <person name="Kuo A."/>
            <person name="Nagy L.G."/>
            <person name="Floudas D."/>
            <person name="Copeland A."/>
            <person name="Barry K.W."/>
            <person name="Cichocki N."/>
            <person name="Veneault-Fourrey C."/>
            <person name="LaButti K."/>
            <person name="Lindquist E.A."/>
            <person name="Lipzen A."/>
            <person name="Lundell T."/>
            <person name="Morin E."/>
            <person name="Murat C."/>
            <person name="Riley R."/>
            <person name="Ohm R."/>
            <person name="Sun H."/>
            <person name="Tunlid A."/>
            <person name="Henrissat B."/>
            <person name="Grigoriev I.V."/>
            <person name="Hibbett D.S."/>
            <person name="Martin F."/>
        </authorList>
    </citation>
    <scope>NUCLEOTIDE SEQUENCE [LARGE SCALE GENOMIC DNA]</scope>
    <source>
        <strain evidence="2">Marx 270</strain>
    </source>
</reference>
<dbReference type="Proteomes" id="UP000054217">
    <property type="component" value="Unassembled WGS sequence"/>
</dbReference>
<protein>
    <submittedName>
        <fullName evidence="1">Uncharacterized protein</fullName>
    </submittedName>
</protein>
<proteinExistence type="predicted"/>
<reference evidence="1 2" key="1">
    <citation type="submission" date="2014-04" db="EMBL/GenBank/DDBJ databases">
        <authorList>
            <consortium name="DOE Joint Genome Institute"/>
            <person name="Kuo A."/>
            <person name="Kohler A."/>
            <person name="Costa M.D."/>
            <person name="Nagy L.G."/>
            <person name="Floudas D."/>
            <person name="Copeland A."/>
            <person name="Barry K.W."/>
            <person name="Cichocki N."/>
            <person name="Veneault-Fourrey C."/>
            <person name="LaButti K."/>
            <person name="Lindquist E.A."/>
            <person name="Lipzen A."/>
            <person name="Lundell T."/>
            <person name="Morin E."/>
            <person name="Murat C."/>
            <person name="Sun H."/>
            <person name="Tunlid A."/>
            <person name="Henrissat B."/>
            <person name="Grigoriev I.V."/>
            <person name="Hibbett D.S."/>
            <person name="Martin F."/>
            <person name="Nordberg H.P."/>
            <person name="Cantor M.N."/>
            <person name="Hua S.X."/>
        </authorList>
    </citation>
    <scope>NUCLEOTIDE SEQUENCE [LARGE SCALE GENOMIC DNA]</scope>
    <source>
        <strain evidence="1 2">Marx 270</strain>
    </source>
</reference>
<dbReference type="HOGENOM" id="CLU_2886765_0_0_1"/>